<name>A0A015KWP3_RHIIW</name>
<dbReference type="OrthoDB" id="10298226at2759"/>
<feature type="compositionally biased region" description="Polar residues" evidence="1">
    <location>
        <begin position="28"/>
        <end position="47"/>
    </location>
</feature>
<feature type="region of interest" description="Disordered" evidence="1">
    <location>
        <begin position="28"/>
        <end position="81"/>
    </location>
</feature>
<accession>A0A015KWP3</accession>
<keyword evidence="3" id="KW-1185">Reference proteome</keyword>
<protein>
    <submittedName>
        <fullName evidence="2">Uncharacterized protein</fullName>
    </submittedName>
</protein>
<evidence type="ECO:0000313" key="3">
    <source>
        <dbReference type="Proteomes" id="UP000022910"/>
    </source>
</evidence>
<organism evidence="2 3">
    <name type="scientific">Rhizophagus irregularis (strain DAOM 197198w)</name>
    <name type="common">Glomus intraradices</name>
    <dbReference type="NCBI Taxonomy" id="1432141"/>
    <lineage>
        <taxon>Eukaryota</taxon>
        <taxon>Fungi</taxon>
        <taxon>Fungi incertae sedis</taxon>
        <taxon>Mucoromycota</taxon>
        <taxon>Glomeromycotina</taxon>
        <taxon>Glomeromycetes</taxon>
        <taxon>Glomerales</taxon>
        <taxon>Glomeraceae</taxon>
        <taxon>Rhizophagus</taxon>
    </lineage>
</organism>
<feature type="compositionally biased region" description="Basic and acidic residues" evidence="1">
    <location>
        <begin position="52"/>
        <end position="74"/>
    </location>
</feature>
<dbReference type="HOGENOM" id="CLU_2575134_0_0_1"/>
<reference evidence="2 3" key="1">
    <citation type="submission" date="2014-02" db="EMBL/GenBank/DDBJ databases">
        <title>Single nucleus genome sequencing reveals high similarity among nuclei of an endomycorrhizal fungus.</title>
        <authorList>
            <person name="Lin K."/>
            <person name="Geurts R."/>
            <person name="Zhang Z."/>
            <person name="Limpens E."/>
            <person name="Saunders D.G."/>
            <person name="Mu D."/>
            <person name="Pang E."/>
            <person name="Cao H."/>
            <person name="Cha H."/>
            <person name="Lin T."/>
            <person name="Zhou Q."/>
            <person name="Shang Y."/>
            <person name="Li Y."/>
            <person name="Ivanov S."/>
            <person name="Sharma T."/>
            <person name="Velzen R.V."/>
            <person name="Ruijter N.D."/>
            <person name="Aanen D.K."/>
            <person name="Win J."/>
            <person name="Kamoun S."/>
            <person name="Bisseling T."/>
            <person name="Huang S."/>
        </authorList>
    </citation>
    <scope>NUCLEOTIDE SEQUENCE [LARGE SCALE GENOMIC DNA]</scope>
    <source>
        <strain evidence="3">DAOM197198w</strain>
    </source>
</reference>
<comment type="caution">
    <text evidence="2">The sequence shown here is derived from an EMBL/GenBank/DDBJ whole genome shotgun (WGS) entry which is preliminary data.</text>
</comment>
<dbReference type="EMBL" id="JEMT01015825">
    <property type="protein sequence ID" value="EXX71984.1"/>
    <property type="molecule type" value="Genomic_DNA"/>
</dbReference>
<gene>
    <name evidence="2" type="ORF">RirG_073610</name>
</gene>
<evidence type="ECO:0000313" key="2">
    <source>
        <dbReference type="EMBL" id="EXX71984.1"/>
    </source>
</evidence>
<sequence length="81" mass="9184">MINEVTCVVITKGKENCQALGNLHKSNQDNNAFSTQHTNNERSQQQQKRYKAGGEAEKENIHPETNEPTVEKGIFKRIKTT</sequence>
<dbReference type="Proteomes" id="UP000022910">
    <property type="component" value="Unassembled WGS sequence"/>
</dbReference>
<dbReference type="AlphaFoldDB" id="A0A015KWP3"/>
<evidence type="ECO:0000256" key="1">
    <source>
        <dbReference type="SAM" id="MobiDB-lite"/>
    </source>
</evidence>
<proteinExistence type="predicted"/>